<dbReference type="CDD" id="cd04301">
    <property type="entry name" value="NAT_SF"/>
    <property type="match status" value="2"/>
</dbReference>
<dbReference type="InterPro" id="IPR056935">
    <property type="entry name" value="Rv0428c-like_C"/>
</dbReference>
<evidence type="ECO:0000256" key="1">
    <source>
        <dbReference type="ARBA" id="ARBA00022679"/>
    </source>
</evidence>
<sequence length="436" mass="45938">MKVAVDTGPVVRRATPGDVDDAGALTAEAYVADGLLRDEDDYTAELRDARRRAREAILLVATVPREPDGGRAAAGAPRTEGDARPDDVVVGTVTLAPYGTSYAEVAEPGELEIRMLAVAPEARGRGIAEALMTHALRHAVAEGARRVVLSTSDAMRAAQRLYDRLGFVHDEPRDWSHHGLCVRVRTWTPPDAPGAVVEAATWPALRTTVTSDGWRVGESGGLTRRANSALPLTRSADLGAAVDEVEAVYRAAGLPSTFRVGPTTGGPALHDALLARGYAPVSGADVLVRDVGGPSEHTSGGVDVRVSAHPDDAWLAAWIGVKSAGADVGTARAILDGSPGIYLTALDGSRPLGVVRAAFAEDWVGLSCLVVVPEARRRGLARTLTLRALDAARTRGARRAFLQVEPHNTAAARLYTGLGFAPADRYLYLERALPTS</sequence>
<dbReference type="EMBL" id="BHYL01000310">
    <property type="protein sequence ID" value="GCD21581.1"/>
    <property type="molecule type" value="Genomic_DNA"/>
</dbReference>
<evidence type="ECO:0000259" key="2">
    <source>
        <dbReference type="PROSITE" id="PS51186"/>
    </source>
</evidence>
<name>A0A401V3Y8_9CELL</name>
<dbReference type="InterPro" id="IPR000182">
    <property type="entry name" value="GNAT_dom"/>
</dbReference>
<dbReference type="AlphaFoldDB" id="A0A401V3Y8"/>
<accession>A0A401V3Y8</accession>
<gene>
    <name evidence="3" type="ORF">CTKZ_31430</name>
</gene>
<dbReference type="InterPro" id="IPR016181">
    <property type="entry name" value="Acyl_CoA_acyltransferase"/>
</dbReference>
<dbReference type="Pfam" id="PF24553">
    <property type="entry name" value="Rv0428c_C"/>
    <property type="match status" value="1"/>
</dbReference>
<evidence type="ECO:0000313" key="3">
    <source>
        <dbReference type="EMBL" id="GCD21581.1"/>
    </source>
</evidence>
<protein>
    <recommendedName>
        <fullName evidence="2">N-acetyltransferase domain-containing protein</fullName>
    </recommendedName>
</protein>
<feature type="domain" description="N-acetyltransferase" evidence="2">
    <location>
        <begin position="9"/>
        <end position="203"/>
    </location>
</feature>
<dbReference type="RefSeq" id="WP_124344107.1">
    <property type="nucleotide sequence ID" value="NZ_BHYL01000310.1"/>
</dbReference>
<organism evidence="3 4">
    <name type="scientific">Cellulomonas algicola</name>
    <dbReference type="NCBI Taxonomy" id="2071633"/>
    <lineage>
        <taxon>Bacteria</taxon>
        <taxon>Bacillati</taxon>
        <taxon>Actinomycetota</taxon>
        <taxon>Actinomycetes</taxon>
        <taxon>Micrococcales</taxon>
        <taxon>Cellulomonadaceae</taxon>
        <taxon>Cellulomonas</taxon>
    </lineage>
</organism>
<dbReference type="PANTHER" id="PTHR13947">
    <property type="entry name" value="GNAT FAMILY N-ACETYLTRANSFERASE"/>
    <property type="match status" value="1"/>
</dbReference>
<dbReference type="Pfam" id="PF00583">
    <property type="entry name" value="Acetyltransf_1"/>
    <property type="match status" value="1"/>
</dbReference>
<dbReference type="GO" id="GO:0008080">
    <property type="term" value="F:N-acetyltransferase activity"/>
    <property type="evidence" value="ECO:0007669"/>
    <property type="project" value="InterPro"/>
</dbReference>
<feature type="domain" description="N-acetyltransferase" evidence="2">
    <location>
        <begin position="302"/>
        <end position="436"/>
    </location>
</feature>
<dbReference type="PROSITE" id="PS51186">
    <property type="entry name" value="GNAT"/>
    <property type="match status" value="2"/>
</dbReference>
<dbReference type="Gene3D" id="3.40.630.30">
    <property type="match status" value="2"/>
</dbReference>
<dbReference type="Proteomes" id="UP000288246">
    <property type="component" value="Unassembled WGS sequence"/>
</dbReference>
<dbReference type="InterPro" id="IPR050769">
    <property type="entry name" value="NAT_camello-type"/>
</dbReference>
<dbReference type="SUPFAM" id="SSF55729">
    <property type="entry name" value="Acyl-CoA N-acyltransferases (Nat)"/>
    <property type="match status" value="2"/>
</dbReference>
<proteinExistence type="predicted"/>
<comment type="caution">
    <text evidence="3">The sequence shown here is derived from an EMBL/GenBank/DDBJ whole genome shotgun (WGS) entry which is preliminary data.</text>
</comment>
<dbReference type="PANTHER" id="PTHR13947:SF37">
    <property type="entry name" value="LD18367P"/>
    <property type="match status" value="1"/>
</dbReference>
<keyword evidence="4" id="KW-1185">Reference proteome</keyword>
<evidence type="ECO:0000313" key="4">
    <source>
        <dbReference type="Proteomes" id="UP000288246"/>
    </source>
</evidence>
<dbReference type="OrthoDB" id="273614at2"/>
<keyword evidence="1" id="KW-0808">Transferase</keyword>
<reference evidence="3 4" key="1">
    <citation type="submission" date="2018-11" db="EMBL/GenBank/DDBJ databases">
        <title>Draft genome sequence of Cellulomonas takizawaensis strain TKZ-21.</title>
        <authorList>
            <person name="Yamamura H."/>
            <person name="Hayashi T."/>
            <person name="Hamada M."/>
            <person name="Serisawa Y."/>
            <person name="Matsuyama K."/>
            <person name="Nakagawa Y."/>
            <person name="Otoguro M."/>
            <person name="Yanagida F."/>
            <person name="Hayakawa M."/>
        </authorList>
    </citation>
    <scope>NUCLEOTIDE SEQUENCE [LARGE SCALE GENOMIC DNA]</scope>
    <source>
        <strain evidence="3 4">TKZ-21</strain>
    </source>
</reference>